<evidence type="ECO:0000256" key="1">
    <source>
        <dbReference type="SAM" id="Phobius"/>
    </source>
</evidence>
<name>A0ABY8QP85_9MICO</name>
<sequence length="91" mass="9189">MKHPRSGRSAVDVPLVVVSLGVVAAAVVALLTSFRLGAAVLAALLVVVAIVRALPTPWAAAFVNRSMAVDIVTLLVLAGGIGFLAYSVPGN</sequence>
<dbReference type="Proteomes" id="UP001209083">
    <property type="component" value="Chromosome"/>
</dbReference>
<evidence type="ECO:0000313" key="2">
    <source>
        <dbReference type="EMBL" id="WGW10777.1"/>
    </source>
</evidence>
<keyword evidence="1" id="KW-0812">Transmembrane</keyword>
<protein>
    <submittedName>
        <fullName evidence="2">DUF3017 domain-containing protein</fullName>
    </submittedName>
</protein>
<keyword evidence="1" id="KW-1133">Transmembrane helix</keyword>
<evidence type="ECO:0000313" key="3">
    <source>
        <dbReference type="Proteomes" id="UP001209083"/>
    </source>
</evidence>
<feature type="transmembrane region" description="Helical" evidence="1">
    <location>
        <begin position="67"/>
        <end position="88"/>
    </location>
</feature>
<proteinExistence type="predicted"/>
<accession>A0ABY8QP85</accession>
<gene>
    <name evidence="2" type="ORF">LWF01_11645</name>
</gene>
<keyword evidence="3" id="KW-1185">Reference proteome</keyword>
<organism evidence="2 3">
    <name type="scientific">Saxibacter everestensis</name>
    <dbReference type="NCBI Taxonomy" id="2909229"/>
    <lineage>
        <taxon>Bacteria</taxon>
        <taxon>Bacillati</taxon>
        <taxon>Actinomycetota</taxon>
        <taxon>Actinomycetes</taxon>
        <taxon>Micrococcales</taxon>
        <taxon>Brevibacteriaceae</taxon>
        <taxon>Saxibacter</taxon>
    </lineage>
</organism>
<reference evidence="2 3" key="1">
    <citation type="submission" date="2023-05" db="EMBL/GenBank/DDBJ databases">
        <title>Lithophilousrod everest ZFBP1038 complete genpme.</title>
        <authorList>
            <person name="Tian M."/>
        </authorList>
    </citation>
    <scope>NUCLEOTIDE SEQUENCE [LARGE SCALE GENOMIC DNA]</scope>
    <source>
        <strain evidence="2 3">ZFBP1038</strain>
    </source>
</reference>
<keyword evidence="1" id="KW-0472">Membrane</keyword>
<feature type="transmembrane region" description="Helical" evidence="1">
    <location>
        <begin position="12"/>
        <end position="31"/>
    </location>
</feature>
<feature type="transmembrane region" description="Helical" evidence="1">
    <location>
        <begin position="37"/>
        <end position="55"/>
    </location>
</feature>
<dbReference type="RefSeq" id="WP_349637560.1">
    <property type="nucleotide sequence ID" value="NZ_CP090958.1"/>
</dbReference>
<dbReference type="EMBL" id="CP090958">
    <property type="protein sequence ID" value="WGW10777.1"/>
    <property type="molecule type" value="Genomic_DNA"/>
</dbReference>